<accession>A0A0E9VX09</accession>
<protein>
    <submittedName>
        <fullName evidence="1">Uncharacterized protein</fullName>
    </submittedName>
</protein>
<reference evidence="1" key="1">
    <citation type="submission" date="2014-11" db="EMBL/GenBank/DDBJ databases">
        <authorList>
            <person name="Amaro Gonzalez C."/>
        </authorList>
    </citation>
    <scope>NUCLEOTIDE SEQUENCE</scope>
</reference>
<reference evidence="1" key="2">
    <citation type="journal article" date="2015" name="Fish Shellfish Immunol.">
        <title>Early steps in the European eel (Anguilla anguilla)-Vibrio vulnificus interaction in the gills: Role of the RtxA13 toxin.</title>
        <authorList>
            <person name="Callol A."/>
            <person name="Pajuelo D."/>
            <person name="Ebbesson L."/>
            <person name="Teles M."/>
            <person name="MacKenzie S."/>
            <person name="Amaro C."/>
        </authorList>
    </citation>
    <scope>NUCLEOTIDE SEQUENCE</scope>
</reference>
<dbReference type="AlphaFoldDB" id="A0A0E9VX09"/>
<organism evidence="1">
    <name type="scientific">Anguilla anguilla</name>
    <name type="common">European freshwater eel</name>
    <name type="synonym">Muraena anguilla</name>
    <dbReference type="NCBI Taxonomy" id="7936"/>
    <lineage>
        <taxon>Eukaryota</taxon>
        <taxon>Metazoa</taxon>
        <taxon>Chordata</taxon>
        <taxon>Craniata</taxon>
        <taxon>Vertebrata</taxon>
        <taxon>Euteleostomi</taxon>
        <taxon>Actinopterygii</taxon>
        <taxon>Neopterygii</taxon>
        <taxon>Teleostei</taxon>
        <taxon>Anguilliformes</taxon>
        <taxon>Anguillidae</taxon>
        <taxon>Anguilla</taxon>
    </lineage>
</organism>
<dbReference type="EMBL" id="GBXM01026804">
    <property type="protein sequence ID" value="JAH81773.1"/>
    <property type="molecule type" value="Transcribed_RNA"/>
</dbReference>
<proteinExistence type="predicted"/>
<sequence length="17" mass="2067">MNDLIKIRLYREATLAF</sequence>
<evidence type="ECO:0000313" key="1">
    <source>
        <dbReference type="EMBL" id="JAH81773.1"/>
    </source>
</evidence>
<name>A0A0E9VX09_ANGAN</name>